<keyword evidence="6" id="KW-0862">Zinc</keyword>
<evidence type="ECO:0000256" key="7">
    <source>
        <dbReference type="ARBA" id="ARBA00047989"/>
    </source>
</evidence>
<evidence type="ECO:0000256" key="1">
    <source>
        <dbReference type="ARBA" id="ARBA00000553"/>
    </source>
</evidence>
<keyword evidence="12" id="KW-1185">Reference proteome</keyword>
<dbReference type="OrthoDB" id="4279at2"/>
<comment type="catalytic activity">
    <reaction evidence="8">
        <text>adenosine + phosphate = alpha-D-ribose 1-phosphate + adenine</text>
        <dbReference type="Rhea" id="RHEA:27642"/>
        <dbReference type="ChEBI" id="CHEBI:16335"/>
        <dbReference type="ChEBI" id="CHEBI:16708"/>
        <dbReference type="ChEBI" id="CHEBI:43474"/>
        <dbReference type="ChEBI" id="CHEBI:57720"/>
        <dbReference type="EC" id="2.4.2.1"/>
    </reaction>
    <physiologicalReaction direction="left-to-right" evidence="8">
        <dbReference type="Rhea" id="RHEA:27643"/>
    </physiologicalReaction>
</comment>
<keyword evidence="4" id="KW-0479">Metal-binding</keyword>
<comment type="catalytic activity">
    <reaction evidence="7">
        <text>adenosine + H2O + H(+) = inosine + NH4(+)</text>
        <dbReference type="Rhea" id="RHEA:24408"/>
        <dbReference type="ChEBI" id="CHEBI:15377"/>
        <dbReference type="ChEBI" id="CHEBI:15378"/>
        <dbReference type="ChEBI" id="CHEBI:16335"/>
        <dbReference type="ChEBI" id="CHEBI:17596"/>
        <dbReference type="ChEBI" id="CHEBI:28938"/>
        <dbReference type="EC" id="3.5.4.4"/>
    </reaction>
    <physiologicalReaction direction="left-to-right" evidence="7">
        <dbReference type="Rhea" id="RHEA:24409"/>
    </physiologicalReaction>
</comment>
<evidence type="ECO:0000256" key="4">
    <source>
        <dbReference type="ARBA" id="ARBA00022723"/>
    </source>
</evidence>
<dbReference type="EMBL" id="AGEK01000018">
    <property type="protein sequence ID" value="EHO72198.1"/>
    <property type="molecule type" value="Genomic_DNA"/>
</dbReference>
<comment type="catalytic activity">
    <reaction evidence="1">
        <text>inosine + phosphate = alpha-D-ribose 1-phosphate + hypoxanthine</text>
        <dbReference type="Rhea" id="RHEA:27646"/>
        <dbReference type="ChEBI" id="CHEBI:17368"/>
        <dbReference type="ChEBI" id="CHEBI:17596"/>
        <dbReference type="ChEBI" id="CHEBI:43474"/>
        <dbReference type="ChEBI" id="CHEBI:57720"/>
        <dbReference type="EC" id="2.4.2.1"/>
    </reaction>
    <physiologicalReaction direction="left-to-right" evidence="1">
        <dbReference type="Rhea" id="RHEA:27647"/>
    </physiologicalReaction>
</comment>
<dbReference type="GO" id="GO:0017061">
    <property type="term" value="F:S-methyl-5-thioadenosine phosphorylase activity"/>
    <property type="evidence" value="ECO:0007669"/>
    <property type="project" value="UniProtKB-EC"/>
</dbReference>
<dbReference type="GO" id="GO:0005507">
    <property type="term" value="F:copper ion binding"/>
    <property type="evidence" value="ECO:0007669"/>
    <property type="project" value="TreeGrafter"/>
</dbReference>
<dbReference type="PATRIC" id="fig|999422.3.peg.934"/>
<accession>H1HL66</accession>
<name>H1HL66_9BACT</name>
<sequence length="260" mass="28638">MIRPELNEYSIAKGVRAFSSTRRGGFSKGPFRAFNINAFCGDDPASIAENRKALAAELGISADHIVMPHQIHGTECLQIDETWLAYTAAERCQKAEGYDAVMTRLRGICIGVSTADCIPLLLYDAEHDAIAAVHAGWRGTVKRIAEHTIRRMQQAYGTQPSGLQAVIGPGISLEAFEVGDEVYEAFRAEGFDMKAIACRFSKWHIDLPTCNRLQLLAAGLQTDRIQMADCCTFSHADEYFSARKLGLKSGRIFTGIMQTE</sequence>
<evidence type="ECO:0000256" key="2">
    <source>
        <dbReference type="ARBA" id="ARBA00007353"/>
    </source>
</evidence>
<evidence type="ECO:0000256" key="3">
    <source>
        <dbReference type="ARBA" id="ARBA00022679"/>
    </source>
</evidence>
<comment type="catalytic activity">
    <reaction evidence="9">
        <text>S-methyl-5'-thioadenosine + phosphate = 5-(methylsulfanyl)-alpha-D-ribose 1-phosphate + adenine</text>
        <dbReference type="Rhea" id="RHEA:11852"/>
        <dbReference type="ChEBI" id="CHEBI:16708"/>
        <dbReference type="ChEBI" id="CHEBI:17509"/>
        <dbReference type="ChEBI" id="CHEBI:43474"/>
        <dbReference type="ChEBI" id="CHEBI:58533"/>
        <dbReference type="EC" id="2.4.2.28"/>
    </reaction>
    <physiologicalReaction direction="left-to-right" evidence="9">
        <dbReference type="Rhea" id="RHEA:11853"/>
    </physiologicalReaction>
</comment>
<gene>
    <name evidence="11" type="ORF">HMPREF9944_00910</name>
</gene>
<keyword evidence="5" id="KW-0378">Hydrolase</keyword>
<comment type="similarity">
    <text evidence="2 10">Belongs to the purine nucleoside phosphorylase YfiH/LACC1 family.</text>
</comment>
<evidence type="ECO:0000256" key="10">
    <source>
        <dbReference type="RuleBase" id="RU361274"/>
    </source>
</evidence>
<dbReference type="InterPro" id="IPR038371">
    <property type="entry name" value="Cu_polyphenol_OxRdtase_sf"/>
</dbReference>
<evidence type="ECO:0000256" key="6">
    <source>
        <dbReference type="ARBA" id="ARBA00022833"/>
    </source>
</evidence>
<dbReference type="NCBIfam" id="TIGR00726">
    <property type="entry name" value="peptidoglycan editing factor PgeF"/>
    <property type="match status" value="1"/>
</dbReference>
<dbReference type="InterPro" id="IPR003730">
    <property type="entry name" value="Cu_polyphenol_OxRdtase"/>
</dbReference>
<evidence type="ECO:0000256" key="9">
    <source>
        <dbReference type="ARBA" id="ARBA00049893"/>
    </source>
</evidence>
<proteinExistence type="inferred from homology"/>
<dbReference type="CDD" id="cd16833">
    <property type="entry name" value="YfiH"/>
    <property type="match status" value="1"/>
</dbReference>
<dbReference type="SUPFAM" id="SSF64438">
    <property type="entry name" value="CNF1/YfiH-like putative cysteine hydrolases"/>
    <property type="match status" value="1"/>
</dbReference>
<organism evidence="11 12">
    <name type="scientific">Segatella maculosa OT 289</name>
    <dbReference type="NCBI Taxonomy" id="999422"/>
    <lineage>
        <taxon>Bacteria</taxon>
        <taxon>Pseudomonadati</taxon>
        <taxon>Bacteroidota</taxon>
        <taxon>Bacteroidia</taxon>
        <taxon>Bacteroidales</taxon>
        <taxon>Prevotellaceae</taxon>
        <taxon>Segatella</taxon>
    </lineage>
</organism>
<keyword evidence="3" id="KW-0808">Transferase</keyword>
<dbReference type="AlphaFoldDB" id="H1HL66"/>
<dbReference type="Proteomes" id="UP000003167">
    <property type="component" value="Unassembled WGS sequence"/>
</dbReference>
<dbReference type="HOGENOM" id="CLU_065784_0_0_10"/>
<dbReference type="Gene3D" id="3.60.140.10">
    <property type="entry name" value="CNF1/YfiH-like putative cysteine hydrolases"/>
    <property type="match status" value="1"/>
</dbReference>
<dbReference type="STRING" id="999422.HMPREF9944_00910"/>
<dbReference type="PANTHER" id="PTHR30616:SF2">
    <property type="entry name" value="PURINE NUCLEOSIDE PHOSPHORYLASE LACC1"/>
    <property type="match status" value="1"/>
</dbReference>
<dbReference type="InterPro" id="IPR011324">
    <property type="entry name" value="Cytotoxic_necrot_fac-like_cat"/>
</dbReference>
<evidence type="ECO:0000313" key="12">
    <source>
        <dbReference type="Proteomes" id="UP000003167"/>
    </source>
</evidence>
<comment type="caution">
    <text evidence="11">The sequence shown here is derived from an EMBL/GenBank/DDBJ whole genome shotgun (WGS) entry which is preliminary data.</text>
</comment>
<evidence type="ECO:0000313" key="11">
    <source>
        <dbReference type="EMBL" id="EHO72198.1"/>
    </source>
</evidence>
<protein>
    <recommendedName>
        <fullName evidence="10">Purine nucleoside phosphorylase</fullName>
    </recommendedName>
</protein>
<evidence type="ECO:0000256" key="5">
    <source>
        <dbReference type="ARBA" id="ARBA00022801"/>
    </source>
</evidence>
<dbReference type="PANTHER" id="PTHR30616">
    <property type="entry name" value="UNCHARACTERIZED PROTEIN YFIH"/>
    <property type="match status" value="1"/>
</dbReference>
<reference evidence="11 12" key="1">
    <citation type="submission" date="2011-12" db="EMBL/GenBank/DDBJ databases">
        <title>The Genome Sequence of Prevotella maculosa OT 289.</title>
        <authorList>
            <consortium name="The Broad Institute Genome Sequencing Platform"/>
            <person name="Earl A."/>
            <person name="Ward D."/>
            <person name="Feldgarden M."/>
            <person name="Gevers D."/>
            <person name="Izard J."/>
            <person name="Blanton J.M."/>
            <person name="Mathney J."/>
            <person name="Tanner A.C."/>
            <person name="Dewhirst F.E."/>
            <person name="Young S.K."/>
            <person name="Zeng Q."/>
            <person name="Gargeya S."/>
            <person name="Fitzgerald M."/>
            <person name="Haas B."/>
            <person name="Abouelleil A."/>
            <person name="Alvarado L."/>
            <person name="Arachchi H.M."/>
            <person name="Berlin A."/>
            <person name="Chapman S.B."/>
            <person name="Gearin G."/>
            <person name="Goldberg J."/>
            <person name="Griggs A."/>
            <person name="Gujja S."/>
            <person name="Hansen M."/>
            <person name="Heiman D."/>
            <person name="Howarth C."/>
            <person name="Larimer J."/>
            <person name="Lui A."/>
            <person name="MacDonald P.J.P."/>
            <person name="McCowen C."/>
            <person name="Montmayeur A."/>
            <person name="Murphy C."/>
            <person name="Neiman D."/>
            <person name="Pearson M."/>
            <person name="Priest M."/>
            <person name="Roberts A."/>
            <person name="Saif S."/>
            <person name="Shea T."/>
            <person name="Sisk P."/>
            <person name="Stolte C."/>
            <person name="Sykes S."/>
            <person name="Wortman J."/>
            <person name="Nusbaum C."/>
            <person name="Birren B."/>
        </authorList>
    </citation>
    <scope>NUCLEOTIDE SEQUENCE [LARGE SCALE GENOMIC DNA]</scope>
    <source>
        <strain evidence="11 12">OT 289</strain>
    </source>
</reference>
<dbReference type="GO" id="GO:0016787">
    <property type="term" value="F:hydrolase activity"/>
    <property type="evidence" value="ECO:0007669"/>
    <property type="project" value="UniProtKB-KW"/>
</dbReference>
<evidence type="ECO:0000256" key="8">
    <source>
        <dbReference type="ARBA" id="ARBA00048968"/>
    </source>
</evidence>
<dbReference type="Pfam" id="PF02578">
    <property type="entry name" value="Cu-oxidase_4"/>
    <property type="match status" value="1"/>
</dbReference>
<dbReference type="RefSeq" id="WP_008564715.1">
    <property type="nucleotide sequence ID" value="NZ_JH594502.1"/>
</dbReference>